<organism evidence="2 3">
    <name type="scientific">Microbulbifer spongiae</name>
    <dbReference type="NCBI Taxonomy" id="2944933"/>
    <lineage>
        <taxon>Bacteria</taxon>
        <taxon>Pseudomonadati</taxon>
        <taxon>Pseudomonadota</taxon>
        <taxon>Gammaproteobacteria</taxon>
        <taxon>Cellvibrionales</taxon>
        <taxon>Microbulbiferaceae</taxon>
        <taxon>Microbulbifer</taxon>
    </lineage>
</organism>
<dbReference type="PANTHER" id="PTHR31793:SF37">
    <property type="entry name" value="ACYL-COA THIOESTER HYDROLASE YBGC"/>
    <property type="match status" value="1"/>
</dbReference>
<dbReference type="Pfam" id="PF13279">
    <property type="entry name" value="4HBT_2"/>
    <property type="match status" value="1"/>
</dbReference>
<dbReference type="SUPFAM" id="SSF54637">
    <property type="entry name" value="Thioesterase/thiol ester dehydrase-isomerase"/>
    <property type="match status" value="1"/>
</dbReference>
<dbReference type="EMBL" id="CP098023">
    <property type="protein sequence ID" value="WKD49967.1"/>
    <property type="molecule type" value="Genomic_DNA"/>
</dbReference>
<dbReference type="InterPro" id="IPR029069">
    <property type="entry name" value="HotDog_dom_sf"/>
</dbReference>
<keyword evidence="3" id="KW-1185">Reference proteome</keyword>
<dbReference type="Gene3D" id="3.10.129.10">
    <property type="entry name" value="Hotdog Thioesterase"/>
    <property type="match status" value="1"/>
</dbReference>
<accession>A0ABY9ECG2</accession>
<name>A0ABY9ECG2_9GAMM</name>
<dbReference type="CDD" id="cd00586">
    <property type="entry name" value="4HBT"/>
    <property type="match status" value="1"/>
</dbReference>
<evidence type="ECO:0000313" key="2">
    <source>
        <dbReference type="EMBL" id="WKD49967.1"/>
    </source>
</evidence>
<proteinExistence type="predicted"/>
<dbReference type="PANTHER" id="PTHR31793">
    <property type="entry name" value="4-HYDROXYBENZOYL-COA THIOESTERASE FAMILY MEMBER"/>
    <property type="match status" value="1"/>
</dbReference>
<dbReference type="Proteomes" id="UP001321520">
    <property type="component" value="Chromosome"/>
</dbReference>
<gene>
    <name evidence="2" type="ORF">M8T91_00630</name>
</gene>
<evidence type="ECO:0000313" key="3">
    <source>
        <dbReference type="Proteomes" id="UP001321520"/>
    </source>
</evidence>
<reference evidence="2 3" key="1">
    <citation type="submission" date="2022-05" db="EMBL/GenBank/DDBJ databases">
        <title>Microbulbifer sp. nov., isolated from sponge.</title>
        <authorList>
            <person name="Gao L."/>
        </authorList>
    </citation>
    <scope>NUCLEOTIDE SEQUENCE [LARGE SCALE GENOMIC DNA]</scope>
    <source>
        <strain evidence="2 3">MI-G</strain>
    </source>
</reference>
<protein>
    <submittedName>
        <fullName evidence="2">Acyl-CoA thioesterase</fullName>
    </submittedName>
</protein>
<dbReference type="RefSeq" id="WP_301415814.1">
    <property type="nucleotide sequence ID" value="NZ_CP098023.1"/>
</dbReference>
<evidence type="ECO:0000256" key="1">
    <source>
        <dbReference type="ARBA" id="ARBA00022801"/>
    </source>
</evidence>
<sequence>MQWDLPNPFIRKVLVGAHHVDGLHHANNAEYVHWCEATAWAHSTALGLDVTNYQELDRGMAIRQSEYDYILAAREGDELIFGTWLTDVDGCLKVIRRFQVFRAADGAEVLRARWRMVCIELSTGRPKRMPAIFKKIYGSAVTDREAEKSE</sequence>
<keyword evidence="1" id="KW-0378">Hydrolase</keyword>
<dbReference type="InterPro" id="IPR050563">
    <property type="entry name" value="4-hydroxybenzoyl-CoA_TE"/>
</dbReference>